<dbReference type="AlphaFoldDB" id="A0AAD7L215"/>
<evidence type="ECO:0000313" key="1">
    <source>
        <dbReference type="EMBL" id="KAJ7950073.1"/>
    </source>
</evidence>
<dbReference type="Proteomes" id="UP001163823">
    <property type="component" value="Chromosome 11"/>
</dbReference>
<keyword evidence="2" id="KW-1185">Reference proteome</keyword>
<protein>
    <submittedName>
        <fullName evidence="1">Uncharacterized protein</fullName>
    </submittedName>
</protein>
<reference evidence="1" key="1">
    <citation type="journal article" date="2023" name="Science">
        <title>Elucidation of the pathway for biosynthesis of saponin adjuvants from the soapbark tree.</title>
        <authorList>
            <person name="Reed J."/>
            <person name="Orme A."/>
            <person name="El-Demerdash A."/>
            <person name="Owen C."/>
            <person name="Martin L.B.B."/>
            <person name="Misra R.C."/>
            <person name="Kikuchi S."/>
            <person name="Rejzek M."/>
            <person name="Martin A.C."/>
            <person name="Harkess A."/>
            <person name="Leebens-Mack J."/>
            <person name="Louveau T."/>
            <person name="Stephenson M.J."/>
            <person name="Osbourn A."/>
        </authorList>
    </citation>
    <scope>NUCLEOTIDE SEQUENCE</scope>
    <source>
        <strain evidence="1">S10</strain>
    </source>
</reference>
<sequence>MVSRRKSHLSLPWLNSLVLSILEGMRCVKLGSHLYFLGGAFVTKVQLTYYSKYQCDYPPNVYVLSISDILEAIKYGNDISSRITHKATMKSGKPCLIAFVANEKLCVFLNLVTLFQKRVHPNFTLSRFTDPKTDKWSMLEGLSGELAIDNVENLLVICTALILKVRAGRNIHQKQNP</sequence>
<gene>
    <name evidence="1" type="ORF">O6P43_026311</name>
</gene>
<organism evidence="1 2">
    <name type="scientific">Quillaja saponaria</name>
    <name type="common">Soap bark tree</name>
    <dbReference type="NCBI Taxonomy" id="32244"/>
    <lineage>
        <taxon>Eukaryota</taxon>
        <taxon>Viridiplantae</taxon>
        <taxon>Streptophyta</taxon>
        <taxon>Embryophyta</taxon>
        <taxon>Tracheophyta</taxon>
        <taxon>Spermatophyta</taxon>
        <taxon>Magnoliopsida</taxon>
        <taxon>eudicotyledons</taxon>
        <taxon>Gunneridae</taxon>
        <taxon>Pentapetalae</taxon>
        <taxon>rosids</taxon>
        <taxon>fabids</taxon>
        <taxon>Fabales</taxon>
        <taxon>Quillajaceae</taxon>
        <taxon>Quillaja</taxon>
    </lineage>
</organism>
<comment type="caution">
    <text evidence="1">The sequence shown here is derived from an EMBL/GenBank/DDBJ whole genome shotgun (WGS) entry which is preliminary data.</text>
</comment>
<dbReference type="KEGG" id="qsa:O6P43_026311"/>
<accession>A0AAD7L215</accession>
<proteinExistence type="predicted"/>
<dbReference type="EMBL" id="JARAOO010000011">
    <property type="protein sequence ID" value="KAJ7950073.1"/>
    <property type="molecule type" value="Genomic_DNA"/>
</dbReference>
<evidence type="ECO:0000313" key="2">
    <source>
        <dbReference type="Proteomes" id="UP001163823"/>
    </source>
</evidence>
<name>A0AAD7L215_QUISA</name>